<dbReference type="FunFam" id="3.30.160.60:FF:000239">
    <property type="entry name" value="C2H2 type zinc finger protein"/>
    <property type="match status" value="1"/>
</dbReference>
<dbReference type="PANTHER" id="PTHR24388:SF54">
    <property type="entry name" value="PROTEIN ESCARGOT"/>
    <property type="match status" value="1"/>
</dbReference>
<dbReference type="EMBL" id="KB456271">
    <property type="protein sequence ID" value="EMF08362.1"/>
    <property type="molecule type" value="Genomic_DNA"/>
</dbReference>
<dbReference type="OMA" id="EINIDYA"/>
<feature type="domain" description="C2H2-type" evidence="13">
    <location>
        <begin position="551"/>
        <end position="578"/>
    </location>
</feature>
<dbReference type="FunFam" id="3.30.160.60:FF:000181">
    <property type="entry name" value="C2H2 type zinc finger protein"/>
    <property type="match status" value="1"/>
</dbReference>
<evidence type="ECO:0000256" key="11">
    <source>
        <dbReference type="PROSITE-ProRule" id="PRU00042"/>
    </source>
</evidence>
<dbReference type="OrthoDB" id="8117402at2759"/>
<feature type="compositionally biased region" description="Low complexity" evidence="12">
    <location>
        <begin position="463"/>
        <end position="488"/>
    </location>
</feature>
<dbReference type="GO" id="GO:0005737">
    <property type="term" value="C:cytoplasm"/>
    <property type="evidence" value="ECO:0007669"/>
    <property type="project" value="UniProtKB-SubCell"/>
</dbReference>
<evidence type="ECO:0000256" key="1">
    <source>
        <dbReference type="ARBA" id="ARBA00004123"/>
    </source>
</evidence>
<name>M3CW43_SPHMS</name>
<evidence type="ECO:0000259" key="13">
    <source>
        <dbReference type="PROSITE" id="PS50157"/>
    </source>
</evidence>
<reference evidence="14 15" key="1">
    <citation type="journal article" date="2012" name="PLoS Pathog.">
        <title>Diverse lifestyles and strategies of plant pathogenesis encoded in the genomes of eighteen Dothideomycetes fungi.</title>
        <authorList>
            <person name="Ohm R.A."/>
            <person name="Feau N."/>
            <person name="Henrissat B."/>
            <person name="Schoch C.L."/>
            <person name="Horwitz B.A."/>
            <person name="Barry K.W."/>
            <person name="Condon B.J."/>
            <person name="Copeland A.C."/>
            <person name="Dhillon B."/>
            <person name="Glaser F."/>
            <person name="Hesse C.N."/>
            <person name="Kosti I."/>
            <person name="LaButti K."/>
            <person name="Lindquist E.A."/>
            <person name="Lucas S."/>
            <person name="Salamov A.A."/>
            <person name="Bradshaw R.E."/>
            <person name="Ciuffetti L."/>
            <person name="Hamelin R.C."/>
            <person name="Kema G.H.J."/>
            <person name="Lawrence C."/>
            <person name="Scott J.A."/>
            <person name="Spatafora J.W."/>
            <person name="Turgeon B.G."/>
            <person name="de Wit P.J.G.M."/>
            <person name="Zhong S."/>
            <person name="Goodwin S.B."/>
            <person name="Grigoriev I.V."/>
        </authorList>
    </citation>
    <scope>NUCLEOTIDE SEQUENCE [LARGE SCALE GENOMIC DNA]</scope>
    <source>
        <strain evidence="14 15">SO2202</strain>
    </source>
</reference>
<keyword evidence="8" id="KW-0805">Transcription regulation</keyword>
<dbReference type="AlphaFoldDB" id="M3CW43"/>
<dbReference type="eggNOG" id="KOG1721">
    <property type="taxonomic scope" value="Eukaryota"/>
</dbReference>
<dbReference type="GeneID" id="27904351"/>
<feature type="region of interest" description="Disordered" evidence="12">
    <location>
        <begin position="742"/>
        <end position="771"/>
    </location>
</feature>
<feature type="region of interest" description="Disordered" evidence="12">
    <location>
        <begin position="252"/>
        <end position="271"/>
    </location>
</feature>
<dbReference type="HOGENOM" id="CLU_014490_0_0_1"/>
<sequence length="771" mass="83011">MDVRGRSPSMGQTNHHIRHSTSASPHPSPLDNRTSSSSSFFDASNLGTASPPTDHSTTSYATGLNAAFTTDPTFTTDFSSHAHLGLEPSYHPGFSDQSQPQTRANNVSNHTFLQAQGLHDTNGTTTNTTSTSTSNAFPAFDTTTFDSSLDPNVLDSFDPSQLDLVANPTTQSLDPMAAMAQSHSPTPPHLFADQVVGRPSASPSPHASPSFQHASYVQMNRPRINSESLDPSSARYPQNGSNEWQHIGAYRSHQRTPSDNYSDISSNHGASPNMPTLESFENSSPLLNPSAQDASFGNGLGFENFNLNEQQHFYSPGHSPGHSPHLIPQSQQMLPPFTADNNFGLNATMNGHFNAQQTGAMDMFPGLGQESLPAVHSEDQSPGMADHMSPPEINIDFAPPSRVPTENIGVEKSADALSPPIRTNRVRAKSDSHAGSRSASPALLGRGRSPSAGSGESLLAVDGSRNSSRSSSPGRGRSGSQGRARSSSHASDQRDYILDLADPARSPSAGGDSKRVQKHPATFQCTLCPKRFTRAYNLRSHLRTHTDERPFVCTVCGKAFARQHDRKRHEGLHSGEKKFVCKGTLQGGSHWGCGRRFARADALGRHFRSEAGRVCIKPLLDEEAADRQRAFMEAQQQANMAAGLVAPQPVMAQPEISLGSFLPQALLAQYPALAGLDWSSIPQGAPPDEEAYSGRSSFDASGSGYEDYSENEQPHFGQPQQDQSMTGMNNMNPINMMGMMGGMQQQQHPQPQFSGYSGNAAGDYLSDFEGR</sequence>
<dbReference type="InterPro" id="IPR050527">
    <property type="entry name" value="Snail/Krueppel_Znf"/>
</dbReference>
<feature type="compositionally biased region" description="Low complexity" evidence="12">
    <location>
        <begin position="742"/>
        <end position="752"/>
    </location>
</feature>
<dbReference type="GO" id="GO:0071277">
    <property type="term" value="P:cellular response to calcium ion"/>
    <property type="evidence" value="ECO:0007669"/>
    <property type="project" value="UniProtKB-ARBA"/>
</dbReference>
<evidence type="ECO:0000256" key="3">
    <source>
        <dbReference type="ARBA" id="ARBA00022490"/>
    </source>
</evidence>
<evidence type="ECO:0000256" key="5">
    <source>
        <dbReference type="ARBA" id="ARBA00022737"/>
    </source>
</evidence>
<keyword evidence="10" id="KW-0539">Nucleus</keyword>
<dbReference type="GO" id="GO:0000981">
    <property type="term" value="F:DNA-binding transcription factor activity, RNA polymerase II-specific"/>
    <property type="evidence" value="ECO:0007669"/>
    <property type="project" value="TreeGrafter"/>
</dbReference>
<keyword evidence="4" id="KW-0479">Metal-binding</keyword>
<feature type="compositionally biased region" description="Polar residues" evidence="12">
    <location>
        <begin position="9"/>
        <end position="25"/>
    </location>
</feature>
<evidence type="ECO:0000256" key="9">
    <source>
        <dbReference type="ARBA" id="ARBA00023163"/>
    </source>
</evidence>
<proteinExistence type="predicted"/>
<dbReference type="Pfam" id="PF00096">
    <property type="entry name" value="zf-C2H2"/>
    <property type="match status" value="2"/>
</dbReference>
<protein>
    <recommendedName>
        <fullName evidence="13">C2H2-type domain-containing protein</fullName>
    </recommendedName>
</protein>
<feature type="compositionally biased region" description="Low complexity" evidence="12">
    <location>
        <begin position="199"/>
        <end position="211"/>
    </location>
</feature>
<dbReference type="InterPro" id="IPR013087">
    <property type="entry name" value="Znf_C2H2_type"/>
</dbReference>
<organism evidence="14 15">
    <name type="scientific">Sphaerulina musiva (strain SO2202)</name>
    <name type="common">Poplar stem canker fungus</name>
    <name type="synonym">Septoria musiva</name>
    <dbReference type="NCBI Taxonomy" id="692275"/>
    <lineage>
        <taxon>Eukaryota</taxon>
        <taxon>Fungi</taxon>
        <taxon>Dikarya</taxon>
        <taxon>Ascomycota</taxon>
        <taxon>Pezizomycotina</taxon>
        <taxon>Dothideomycetes</taxon>
        <taxon>Dothideomycetidae</taxon>
        <taxon>Mycosphaerellales</taxon>
        <taxon>Mycosphaerellaceae</taxon>
        <taxon>Sphaerulina</taxon>
    </lineage>
</organism>
<evidence type="ECO:0000313" key="14">
    <source>
        <dbReference type="EMBL" id="EMF08362.1"/>
    </source>
</evidence>
<dbReference type="SMART" id="SM00355">
    <property type="entry name" value="ZnF_C2H2"/>
    <property type="match status" value="2"/>
</dbReference>
<keyword evidence="7" id="KW-0862">Zinc</keyword>
<comment type="subcellular location">
    <subcellularLocation>
        <location evidence="2">Cytoplasm</location>
    </subcellularLocation>
    <subcellularLocation>
        <location evidence="1">Nucleus</location>
    </subcellularLocation>
</comment>
<evidence type="ECO:0000256" key="8">
    <source>
        <dbReference type="ARBA" id="ARBA00023015"/>
    </source>
</evidence>
<dbReference type="PANTHER" id="PTHR24388">
    <property type="entry name" value="ZINC FINGER PROTEIN"/>
    <property type="match status" value="1"/>
</dbReference>
<gene>
    <name evidence="14" type="ORF">SEPMUDRAFT_152049</name>
</gene>
<dbReference type="STRING" id="692275.M3CW43"/>
<evidence type="ECO:0000256" key="6">
    <source>
        <dbReference type="ARBA" id="ARBA00022771"/>
    </source>
</evidence>
<dbReference type="RefSeq" id="XP_016756483.1">
    <property type="nucleotide sequence ID" value="XM_016907214.1"/>
</dbReference>
<feature type="region of interest" description="Disordered" evidence="12">
    <location>
        <begin position="681"/>
        <end position="727"/>
    </location>
</feature>
<keyword evidence="15" id="KW-1185">Reference proteome</keyword>
<evidence type="ECO:0000256" key="12">
    <source>
        <dbReference type="SAM" id="MobiDB-lite"/>
    </source>
</evidence>
<feature type="region of interest" description="Disordered" evidence="12">
    <location>
        <begin position="367"/>
        <end position="493"/>
    </location>
</feature>
<feature type="domain" description="C2H2-type" evidence="13">
    <location>
        <begin position="523"/>
        <end position="550"/>
    </location>
</feature>
<evidence type="ECO:0000256" key="7">
    <source>
        <dbReference type="ARBA" id="ARBA00022833"/>
    </source>
</evidence>
<feature type="region of interest" description="Disordered" evidence="12">
    <location>
        <begin position="1"/>
        <end position="57"/>
    </location>
</feature>
<keyword evidence="9" id="KW-0804">Transcription</keyword>
<dbReference type="GO" id="GO:0000978">
    <property type="term" value="F:RNA polymerase II cis-regulatory region sequence-specific DNA binding"/>
    <property type="evidence" value="ECO:0007669"/>
    <property type="project" value="TreeGrafter"/>
</dbReference>
<dbReference type="Gene3D" id="3.30.160.60">
    <property type="entry name" value="Classic Zinc Finger"/>
    <property type="match status" value="3"/>
</dbReference>
<accession>M3CW43</accession>
<evidence type="ECO:0000313" key="15">
    <source>
        <dbReference type="Proteomes" id="UP000016931"/>
    </source>
</evidence>
<keyword evidence="6 11" id="KW-0863">Zinc-finger</keyword>
<dbReference type="Proteomes" id="UP000016931">
    <property type="component" value="Unassembled WGS sequence"/>
</dbReference>
<dbReference type="FunFam" id="3.30.160.60:FF:000146">
    <property type="entry name" value="C2H2 type zinc finger protein"/>
    <property type="match status" value="1"/>
</dbReference>
<keyword evidence="3" id="KW-0963">Cytoplasm</keyword>
<feature type="compositionally biased region" description="Polar residues" evidence="12">
    <location>
        <begin position="255"/>
        <end position="271"/>
    </location>
</feature>
<evidence type="ECO:0000256" key="4">
    <source>
        <dbReference type="ARBA" id="ARBA00022723"/>
    </source>
</evidence>
<feature type="compositionally biased region" description="Polar residues" evidence="12">
    <location>
        <begin position="45"/>
        <end position="57"/>
    </location>
</feature>
<feature type="region of interest" description="Disordered" evidence="12">
    <location>
        <begin position="179"/>
        <end position="211"/>
    </location>
</feature>
<feature type="region of interest" description="Disordered" evidence="12">
    <location>
        <begin position="116"/>
        <end position="137"/>
    </location>
</feature>
<dbReference type="SUPFAM" id="SSF57667">
    <property type="entry name" value="beta-beta-alpha zinc fingers"/>
    <property type="match status" value="1"/>
</dbReference>
<dbReference type="GO" id="GO:0008270">
    <property type="term" value="F:zinc ion binding"/>
    <property type="evidence" value="ECO:0007669"/>
    <property type="project" value="UniProtKB-KW"/>
</dbReference>
<dbReference type="InterPro" id="IPR036236">
    <property type="entry name" value="Znf_C2H2_sf"/>
</dbReference>
<keyword evidence="5" id="KW-0677">Repeat</keyword>
<feature type="compositionally biased region" description="Low complexity" evidence="12">
    <location>
        <begin position="121"/>
        <end position="135"/>
    </location>
</feature>
<evidence type="ECO:0000256" key="2">
    <source>
        <dbReference type="ARBA" id="ARBA00004496"/>
    </source>
</evidence>
<dbReference type="PROSITE" id="PS00028">
    <property type="entry name" value="ZINC_FINGER_C2H2_1"/>
    <property type="match status" value="2"/>
</dbReference>
<evidence type="ECO:0000256" key="10">
    <source>
        <dbReference type="ARBA" id="ARBA00023242"/>
    </source>
</evidence>
<dbReference type="GO" id="GO:0005634">
    <property type="term" value="C:nucleus"/>
    <property type="evidence" value="ECO:0007669"/>
    <property type="project" value="UniProtKB-SubCell"/>
</dbReference>
<dbReference type="PROSITE" id="PS50157">
    <property type="entry name" value="ZINC_FINGER_C2H2_2"/>
    <property type="match status" value="2"/>
</dbReference>
<dbReference type="GO" id="GO:0045944">
    <property type="term" value="P:positive regulation of transcription by RNA polymerase II"/>
    <property type="evidence" value="ECO:0007669"/>
    <property type="project" value="UniProtKB-ARBA"/>
</dbReference>